<dbReference type="SMART" id="SM00850">
    <property type="entry name" value="LytTR"/>
    <property type="match status" value="1"/>
</dbReference>
<accession>A0A0M6WQW7</accession>
<protein>
    <recommendedName>
        <fullName evidence="1">Stage 0 sporulation protein A homolog</fullName>
    </recommendedName>
</protein>
<evidence type="ECO:0000313" key="7">
    <source>
        <dbReference type="Proteomes" id="UP000049828"/>
    </source>
</evidence>
<dbReference type="SMART" id="SM00448">
    <property type="entry name" value="REC"/>
    <property type="match status" value="1"/>
</dbReference>
<dbReference type="EMBL" id="CVRS01000080">
    <property type="protein sequence ID" value="CRL39944.1"/>
    <property type="molecule type" value="Genomic_DNA"/>
</dbReference>
<dbReference type="PROSITE" id="PS50110">
    <property type="entry name" value="RESPONSE_REGULATORY"/>
    <property type="match status" value="1"/>
</dbReference>
<organism evidence="6 7">
    <name type="scientific">Roseburia inulinivorans</name>
    <dbReference type="NCBI Taxonomy" id="360807"/>
    <lineage>
        <taxon>Bacteria</taxon>
        <taxon>Bacillati</taxon>
        <taxon>Bacillota</taxon>
        <taxon>Clostridia</taxon>
        <taxon>Lachnospirales</taxon>
        <taxon>Lachnospiraceae</taxon>
        <taxon>Roseburia</taxon>
    </lineage>
</organism>
<dbReference type="Pfam" id="PF00072">
    <property type="entry name" value="Response_reg"/>
    <property type="match status" value="1"/>
</dbReference>
<dbReference type="OrthoDB" id="2063459at2"/>
<dbReference type="RefSeq" id="WP_055039887.1">
    <property type="nucleotide sequence ID" value="NZ_CVRS01000080.1"/>
</dbReference>
<dbReference type="CDD" id="cd00156">
    <property type="entry name" value="REC"/>
    <property type="match status" value="1"/>
</dbReference>
<dbReference type="InterPro" id="IPR011006">
    <property type="entry name" value="CheY-like_superfamily"/>
</dbReference>
<evidence type="ECO:0000259" key="5">
    <source>
        <dbReference type="PROSITE" id="PS50930"/>
    </source>
</evidence>
<evidence type="ECO:0000256" key="3">
    <source>
        <dbReference type="PROSITE-ProRule" id="PRU00169"/>
    </source>
</evidence>
<dbReference type="PANTHER" id="PTHR37299:SF1">
    <property type="entry name" value="STAGE 0 SPORULATION PROTEIN A HOMOLOG"/>
    <property type="match status" value="1"/>
</dbReference>
<keyword evidence="3" id="KW-0597">Phosphoprotein</keyword>
<gene>
    <name evidence="6" type="ORF">RIL183_04531</name>
</gene>
<evidence type="ECO:0000256" key="1">
    <source>
        <dbReference type="ARBA" id="ARBA00018672"/>
    </source>
</evidence>
<dbReference type="InterPro" id="IPR001789">
    <property type="entry name" value="Sig_transdc_resp-reg_receiver"/>
</dbReference>
<keyword evidence="7" id="KW-1185">Reference proteome</keyword>
<comment type="function">
    <text evidence="2">May play the central regulatory role in sporulation. It may be an element of the effector pathway responsible for the activation of sporulation genes in response to nutritional stress. Spo0A may act in concert with spo0H (a sigma factor) to control the expression of some genes that are critical to the sporulation process.</text>
</comment>
<dbReference type="InterPro" id="IPR007492">
    <property type="entry name" value="LytTR_DNA-bd_dom"/>
</dbReference>
<sequence>MINIAVCDDDLEITKSINKLLMKYQDERDLDFTVDLFNDGSGLKSSILKGKKYDLIYLDIEMRQMNGIATAKYIRSIDTTVLLIYVSNYDNYLKELFEVEPFRFMSKPINDKRFYMFLDLAIDRIRSANGIYCFRFNKDILTVILRDVIYFESCGSRVHIVLKGKLYKFYKKLDDVEKEISVNYSIPFIRIHKSYLVNFQQIRKVGYTEVETKDGRILNISDTYKKDVRARYSKLLWDGDV</sequence>
<evidence type="ECO:0000256" key="2">
    <source>
        <dbReference type="ARBA" id="ARBA00024867"/>
    </source>
</evidence>
<reference evidence="7" key="1">
    <citation type="submission" date="2015-05" db="EMBL/GenBank/DDBJ databases">
        <authorList>
            <consortium name="Pathogen Informatics"/>
        </authorList>
    </citation>
    <scope>NUCLEOTIDE SEQUENCE [LARGE SCALE GENOMIC DNA]</scope>
    <source>
        <strain evidence="7">L1-83</strain>
    </source>
</reference>
<feature type="modified residue" description="4-aspartylphosphate" evidence="3">
    <location>
        <position position="59"/>
    </location>
</feature>
<dbReference type="GO" id="GO:0000156">
    <property type="term" value="F:phosphorelay response regulator activity"/>
    <property type="evidence" value="ECO:0007669"/>
    <property type="project" value="InterPro"/>
</dbReference>
<dbReference type="SUPFAM" id="SSF52172">
    <property type="entry name" value="CheY-like"/>
    <property type="match status" value="1"/>
</dbReference>
<dbReference type="Gene3D" id="2.40.50.1020">
    <property type="entry name" value="LytTr DNA-binding domain"/>
    <property type="match status" value="1"/>
</dbReference>
<proteinExistence type="predicted"/>
<name>A0A0M6WQW7_9FIRM</name>
<dbReference type="AlphaFoldDB" id="A0A0M6WQW7"/>
<dbReference type="Proteomes" id="UP000049828">
    <property type="component" value="Unassembled WGS sequence"/>
</dbReference>
<dbReference type="PROSITE" id="PS50930">
    <property type="entry name" value="HTH_LYTTR"/>
    <property type="match status" value="1"/>
</dbReference>
<feature type="domain" description="Response regulatory" evidence="4">
    <location>
        <begin position="3"/>
        <end position="122"/>
    </location>
</feature>
<dbReference type="PANTHER" id="PTHR37299">
    <property type="entry name" value="TRANSCRIPTIONAL REGULATOR-RELATED"/>
    <property type="match status" value="1"/>
</dbReference>
<dbReference type="Pfam" id="PF04397">
    <property type="entry name" value="LytTR"/>
    <property type="match status" value="1"/>
</dbReference>
<dbReference type="GO" id="GO:0003677">
    <property type="term" value="F:DNA binding"/>
    <property type="evidence" value="ECO:0007669"/>
    <property type="project" value="InterPro"/>
</dbReference>
<dbReference type="InterPro" id="IPR046947">
    <property type="entry name" value="LytR-like"/>
</dbReference>
<feature type="domain" description="HTH LytTR-type" evidence="5">
    <location>
        <begin position="131"/>
        <end position="234"/>
    </location>
</feature>
<dbReference type="Gene3D" id="3.40.50.2300">
    <property type="match status" value="1"/>
</dbReference>
<evidence type="ECO:0000259" key="4">
    <source>
        <dbReference type="PROSITE" id="PS50110"/>
    </source>
</evidence>
<evidence type="ECO:0000313" key="6">
    <source>
        <dbReference type="EMBL" id="CRL39944.1"/>
    </source>
</evidence>